<sequence length="72" mass="7852">MAPRMSADAPEAAVLAVHGRRVEVACPYCGNAHSHSVEHLGTPERHAPGCGMFTSPQHRLTGYWIRTEGKTR</sequence>
<organism evidence="1 2">
    <name type="scientific">Actinotalea fermentans</name>
    <dbReference type="NCBI Taxonomy" id="43671"/>
    <lineage>
        <taxon>Bacteria</taxon>
        <taxon>Bacillati</taxon>
        <taxon>Actinomycetota</taxon>
        <taxon>Actinomycetes</taxon>
        <taxon>Micrococcales</taxon>
        <taxon>Cellulomonadaceae</taxon>
        <taxon>Actinotalea</taxon>
    </lineage>
</organism>
<evidence type="ECO:0000313" key="1">
    <source>
        <dbReference type="EMBL" id="GEN78709.1"/>
    </source>
</evidence>
<protein>
    <submittedName>
        <fullName evidence="1">Uncharacterized protein</fullName>
    </submittedName>
</protein>
<proteinExistence type="predicted"/>
<dbReference type="Proteomes" id="UP000321484">
    <property type="component" value="Unassembled WGS sequence"/>
</dbReference>
<reference evidence="1 2" key="1">
    <citation type="submission" date="2019-07" db="EMBL/GenBank/DDBJ databases">
        <title>Whole genome shotgun sequence of Actinotalea fermentans NBRC 105374.</title>
        <authorList>
            <person name="Hosoyama A."/>
            <person name="Uohara A."/>
            <person name="Ohji S."/>
            <person name="Ichikawa N."/>
        </authorList>
    </citation>
    <scope>NUCLEOTIDE SEQUENCE [LARGE SCALE GENOMIC DNA]</scope>
    <source>
        <strain evidence="1 2">NBRC 105374</strain>
    </source>
</reference>
<accession>A0A511YU46</accession>
<comment type="caution">
    <text evidence="1">The sequence shown here is derived from an EMBL/GenBank/DDBJ whole genome shotgun (WGS) entry which is preliminary data.</text>
</comment>
<gene>
    <name evidence="1" type="ORF">AFE02nite_04430</name>
</gene>
<name>A0A511YU46_9CELL</name>
<dbReference type="AlphaFoldDB" id="A0A511YU46"/>
<dbReference type="EMBL" id="BJYK01000001">
    <property type="protein sequence ID" value="GEN78709.1"/>
    <property type="molecule type" value="Genomic_DNA"/>
</dbReference>
<evidence type="ECO:0000313" key="2">
    <source>
        <dbReference type="Proteomes" id="UP000321484"/>
    </source>
</evidence>
<keyword evidence="2" id="KW-1185">Reference proteome</keyword>